<evidence type="ECO:0000256" key="2">
    <source>
        <dbReference type="ARBA" id="ARBA00022475"/>
    </source>
</evidence>
<dbReference type="EMBL" id="JACHFD010000023">
    <property type="protein sequence ID" value="MBB5353276.1"/>
    <property type="molecule type" value="Genomic_DNA"/>
</dbReference>
<dbReference type="GO" id="GO:0005886">
    <property type="term" value="C:plasma membrane"/>
    <property type="evidence" value="ECO:0007669"/>
    <property type="project" value="InterPro"/>
</dbReference>
<dbReference type="PANTHER" id="PTHR30589">
    <property type="entry name" value="PROLIPOPROTEIN DIACYLGLYCERYL TRANSFERASE"/>
    <property type="match status" value="1"/>
</dbReference>
<evidence type="ECO:0000256" key="6">
    <source>
        <dbReference type="ARBA" id="ARBA00023136"/>
    </source>
</evidence>
<organism evidence="8 9">
    <name type="scientific">Haloferula luteola</name>
    <dbReference type="NCBI Taxonomy" id="595692"/>
    <lineage>
        <taxon>Bacteria</taxon>
        <taxon>Pseudomonadati</taxon>
        <taxon>Verrucomicrobiota</taxon>
        <taxon>Verrucomicrobiia</taxon>
        <taxon>Verrucomicrobiales</taxon>
        <taxon>Verrucomicrobiaceae</taxon>
        <taxon>Haloferula</taxon>
    </lineage>
</organism>
<dbReference type="Proteomes" id="UP000557717">
    <property type="component" value="Unassembled WGS sequence"/>
</dbReference>
<reference evidence="8 9" key="1">
    <citation type="submission" date="2020-08" db="EMBL/GenBank/DDBJ databases">
        <title>Genomic Encyclopedia of Type Strains, Phase IV (KMG-IV): sequencing the most valuable type-strain genomes for metagenomic binning, comparative biology and taxonomic classification.</title>
        <authorList>
            <person name="Goeker M."/>
        </authorList>
    </citation>
    <scope>NUCLEOTIDE SEQUENCE [LARGE SCALE GENOMIC DNA]</scope>
    <source>
        <strain evidence="8 9">YC6886</strain>
    </source>
</reference>
<comment type="similarity">
    <text evidence="1">Belongs to the Lgt family.</text>
</comment>
<name>A0A840V894_9BACT</name>
<feature type="transmembrane region" description="Helical" evidence="7">
    <location>
        <begin position="12"/>
        <end position="30"/>
    </location>
</feature>
<dbReference type="Pfam" id="PF01790">
    <property type="entry name" value="LGT"/>
    <property type="match status" value="1"/>
</dbReference>
<proteinExistence type="inferred from homology"/>
<keyword evidence="8" id="KW-0449">Lipoprotein</keyword>
<comment type="caution">
    <text evidence="8">The sequence shown here is derived from an EMBL/GenBank/DDBJ whole genome shotgun (WGS) entry which is preliminary data.</text>
</comment>
<keyword evidence="3 8" id="KW-0808">Transferase</keyword>
<dbReference type="AlphaFoldDB" id="A0A840V894"/>
<protein>
    <submittedName>
        <fullName evidence="8">Phosphatidylglycerol:prolipoprotein diacylglycerol transferase</fullName>
        <ecNumber evidence="8">2.-.-.-</ecNumber>
    </submittedName>
</protein>
<keyword evidence="5 7" id="KW-1133">Transmembrane helix</keyword>
<feature type="transmembrane region" description="Helical" evidence="7">
    <location>
        <begin position="37"/>
        <end position="59"/>
    </location>
</feature>
<evidence type="ECO:0000256" key="3">
    <source>
        <dbReference type="ARBA" id="ARBA00022679"/>
    </source>
</evidence>
<dbReference type="RefSeq" id="WP_184020992.1">
    <property type="nucleotide sequence ID" value="NZ_JACHFD010000023.1"/>
</dbReference>
<sequence length="278" mass="30161">MKSSVPWGNPAYGALMLTGMVIGAVYWFRASRSDGRLALVYAACLGGAFLGAKLAFLLAEGWLEWGNPERWRIWLSGKSITGALLGGWAGVELAKWGTGYRKDTGDRFALLLPIPLMLGRLGCLQAGCCEGVSCRWGKWPAVEVEMGFQGLALAVLLGMHWRGIQVGQRFHLYLMAYGGFRFGHEFLRATPKEIGGLSGYQWVALGMVVAGSIGYWRRANRRLPARAGLNDVLDKEGHEHGGDTADDVKTAKVAAVEVPDPMIDHRGADGSENVEDHG</sequence>
<dbReference type="GO" id="GO:0042158">
    <property type="term" value="P:lipoprotein biosynthetic process"/>
    <property type="evidence" value="ECO:0007669"/>
    <property type="project" value="InterPro"/>
</dbReference>
<evidence type="ECO:0000313" key="9">
    <source>
        <dbReference type="Proteomes" id="UP000557717"/>
    </source>
</evidence>
<dbReference type="GO" id="GO:0008961">
    <property type="term" value="F:phosphatidylglycerol-prolipoprotein diacylglyceryl transferase activity"/>
    <property type="evidence" value="ECO:0007669"/>
    <property type="project" value="InterPro"/>
</dbReference>
<evidence type="ECO:0000256" key="5">
    <source>
        <dbReference type="ARBA" id="ARBA00022989"/>
    </source>
</evidence>
<keyword evidence="2" id="KW-1003">Cell membrane</keyword>
<evidence type="ECO:0000256" key="7">
    <source>
        <dbReference type="SAM" id="Phobius"/>
    </source>
</evidence>
<dbReference type="InterPro" id="IPR001640">
    <property type="entry name" value="Lgt"/>
</dbReference>
<accession>A0A840V894</accession>
<keyword evidence="6 7" id="KW-0472">Membrane</keyword>
<gene>
    <name evidence="8" type="ORF">HNR46_003531</name>
</gene>
<evidence type="ECO:0000313" key="8">
    <source>
        <dbReference type="EMBL" id="MBB5353276.1"/>
    </source>
</evidence>
<dbReference type="EC" id="2.-.-.-" evidence="8"/>
<evidence type="ECO:0000256" key="1">
    <source>
        <dbReference type="ARBA" id="ARBA00007150"/>
    </source>
</evidence>
<feature type="transmembrane region" description="Helical" evidence="7">
    <location>
        <begin position="199"/>
        <end position="216"/>
    </location>
</feature>
<dbReference type="PANTHER" id="PTHR30589:SF0">
    <property type="entry name" value="PHOSPHATIDYLGLYCEROL--PROLIPOPROTEIN DIACYLGLYCERYL TRANSFERASE"/>
    <property type="match status" value="1"/>
</dbReference>
<keyword evidence="9" id="KW-1185">Reference proteome</keyword>
<keyword evidence="4 7" id="KW-0812">Transmembrane</keyword>
<evidence type="ECO:0000256" key="4">
    <source>
        <dbReference type="ARBA" id="ARBA00022692"/>
    </source>
</evidence>